<name>A0A1I4ZPC0_9FLAO</name>
<protein>
    <submittedName>
        <fullName evidence="1">Uncharacterized protein</fullName>
    </submittedName>
</protein>
<accession>A0A1I4ZPC0</accession>
<organism evidence="1 2">
    <name type="scientific">Algoriella xinjiangensis</name>
    <dbReference type="NCBI Taxonomy" id="684065"/>
    <lineage>
        <taxon>Bacteria</taxon>
        <taxon>Pseudomonadati</taxon>
        <taxon>Bacteroidota</taxon>
        <taxon>Flavobacteriia</taxon>
        <taxon>Flavobacteriales</taxon>
        <taxon>Weeksellaceae</taxon>
        <taxon>Algoriella</taxon>
    </lineage>
</organism>
<dbReference type="EMBL" id="FOUZ01000014">
    <property type="protein sequence ID" value="SFN51830.1"/>
    <property type="molecule type" value="Genomic_DNA"/>
</dbReference>
<dbReference type="AlphaFoldDB" id="A0A1I4ZPC0"/>
<proteinExistence type="predicted"/>
<evidence type="ECO:0000313" key="1">
    <source>
        <dbReference type="EMBL" id="SFN51830.1"/>
    </source>
</evidence>
<reference evidence="2" key="1">
    <citation type="submission" date="2016-10" db="EMBL/GenBank/DDBJ databases">
        <authorList>
            <person name="Varghese N."/>
            <person name="Submissions S."/>
        </authorList>
    </citation>
    <scope>NUCLEOTIDE SEQUENCE [LARGE SCALE GENOMIC DNA]</scope>
    <source>
        <strain evidence="2">XJ109</strain>
    </source>
</reference>
<dbReference type="STRING" id="684065.SAMN05421738_1146"/>
<evidence type="ECO:0000313" key="2">
    <source>
        <dbReference type="Proteomes" id="UP000199149"/>
    </source>
</evidence>
<sequence length="194" mass="22884">MKTEIKYIELKSRFSNNGPAWIGVVSFSKSGKTIYFNGKAFQTLNGNGISGNYYEIESGNEYWISGVKKNQRDRHIYGNGKIQVEKRILNEYLKIVNLESLNSKLYEIIEVNEEIPILKINEIENQKIECNSEIDDKKRFLKPNEMNDSELEFFIEYFYENSINGKYLKGRKYSRNQMNQLIVEKESRKQKIFC</sequence>
<gene>
    <name evidence="1" type="ORF">SAMN05421738_1146</name>
</gene>
<dbReference type="Proteomes" id="UP000199149">
    <property type="component" value="Unassembled WGS sequence"/>
</dbReference>
<dbReference type="RefSeq" id="WP_177190319.1">
    <property type="nucleotide sequence ID" value="NZ_FOUZ01000014.1"/>
</dbReference>
<keyword evidence="2" id="KW-1185">Reference proteome</keyword>